<evidence type="ECO:0000256" key="5">
    <source>
        <dbReference type="ARBA" id="ARBA00022801"/>
    </source>
</evidence>
<dbReference type="SUPFAM" id="SSF88723">
    <property type="entry name" value="PIN domain-like"/>
    <property type="match status" value="1"/>
</dbReference>
<dbReference type="InterPro" id="IPR002716">
    <property type="entry name" value="PIN_dom"/>
</dbReference>
<evidence type="ECO:0000256" key="6">
    <source>
        <dbReference type="ARBA" id="ARBA00022842"/>
    </source>
</evidence>
<proteinExistence type="inferred from homology"/>
<dbReference type="GO" id="GO:0016787">
    <property type="term" value="F:hydrolase activity"/>
    <property type="evidence" value="ECO:0007669"/>
    <property type="project" value="UniProtKB-KW"/>
</dbReference>
<reference evidence="9" key="2">
    <citation type="submission" date="2024-09" db="EMBL/GenBank/DDBJ databases">
        <authorList>
            <person name="Veyrier F.J."/>
        </authorList>
    </citation>
    <scope>NUCLEOTIDE SEQUENCE</scope>
    <source>
        <strain evidence="9">17694</strain>
    </source>
</reference>
<keyword evidence="4" id="KW-0479">Metal-binding</keyword>
<sequence length="121" mass="13922">MSKYLLDTCFILGLYNQNEQAIKLMRNVPFAECCVSVVNRIELLGYHDITPCDEQELTAFLSQVRHLEMDKPVQNKAVELRKRHKIKLADNIVLATALVHGLTLLTLDNGLNNKFLIERER</sequence>
<evidence type="ECO:0000313" key="10">
    <source>
        <dbReference type="Proteomes" id="UP000831534"/>
    </source>
</evidence>
<dbReference type="Gene3D" id="3.40.50.1010">
    <property type="entry name" value="5'-nuclease"/>
    <property type="match status" value="1"/>
</dbReference>
<keyword evidence="2" id="KW-1277">Toxin-antitoxin system</keyword>
<dbReference type="Pfam" id="PF01850">
    <property type="entry name" value="PIN"/>
    <property type="match status" value="1"/>
</dbReference>
<evidence type="ECO:0000256" key="4">
    <source>
        <dbReference type="ARBA" id="ARBA00022723"/>
    </source>
</evidence>
<accession>A0A8T9MW19</accession>
<evidence type="ECO:0000256" key="7">
    <source>
        <dbReference type="ARBA" id="ARBA00038093"/>
    </source>
</evidence>
<keyword evidence="5" id="KW-0378">Hydrolase</keyword>
<dbReference type="EMBL" id="CP091521">
    <property type="protein sequence ID" value="UOP05334.1"/>
    <property type="molecule type" value="Genomic_DNA"/>
</dbReference>
<comment type="cofactor">
    <cofactor evidence="1">
        <name>Mg(2+)</name>
        <dbReference type="ChEBI" id="CHEBI:18420"/>
    </cofactor>
</comment>
<dbReference type="GO" id="GO:0004518">
    <property type="term" value="F:nuclease activity"/>
    <property type="evidence" value="ECO:0007669"/>
    <property type="project" value="UniProtKB-KW"/>
</dbReference>
<dbReference type="InterPro" id="IPR050556">
    <property type="entry name" value="Type_II_TA_system_RNase"/>
</dbReference>
<keyword evidence="6" id="KW-0460">Magnesium</keyword>
<evidence type="ECO:0000256" key="1">
    <source>
        <dbReference type="ARBA" id="ARBA00001946"/>
    </source>
</evidence>
<evidence type="ECO:0000256" key="2">
    <source>
        <dbReference type="ARBA" id="ARBA00022649"/>
    </source>
</evidence>
<name>A0A8T9MW19_9NEIS</name>
<dbReference type="PANTHER" id="PTHR33653:SF1">
    <property type="entry name" value="RIBONUCLEASE VAPC2"/>
    <property type="match status" value="1"/>
</dbReference>
<organism evidence="9 10">
    <name type="scientific">Conchiformibius kuhniae</name>
    <dbReference type="NCBI Taxonomy" id="211502"/>
    <lineage>
        <taxon>Bacteria</taxon>
        <taxon>Pseudomonadati</taxon>
        <taxon>Pseudomonadota</taxon>
        <taxon>Betaproteobacteria</taxon>
        <taxon>Neisseriales</taxon>
        <taxon>Neisseriaceae</taxon>
        <taxon>Conchiformibius</taxon>
    </lineage>
</organism>
<evidence type="ECO:0000313" key="9">
    <source>
        <dbReference type="EMBL" id="UOP05334.1"/>
    </source>
</evidence>
<gene>
    <name evidence="9" type="ORF">LVJ77_03815</name>
</gene>
<keyword evidence="10" id="KW-1185">Reference proteome</keyword>
<dbReference type="InterPro" id="IPR029060">
    <property type="entry name" value="PIN-like_dom_sf"/>
</dbReference>
<feature type="domain" description="PIN" evidence="8">
    <location>
        <begin position="4"/>
        <end position="112"/>
    </location>
</feature>
<dbReference type="AlphaFoldDB" id="A0A8T9MW19"/>
<protein>
    <submittedName>
        <fullName evidence="9">Type II toxin-antitoxin system VapC family toxin</fullName>
    </submittedName>
</protein>
<dbReference type="RefSeq" id="WP_084165875.1">
    <property type="nucleotide sequence ID" value="NZ_CP091521.1"/>
</dbReference>
<keyword evidence="3" id="KW-0540">Nuclease</keyword>
<dbReference type="Proteomes" id="UP000831534">
    <property type="component" value="Chromosome"/>
</dbReference>
<dbReference type="PANTHER" id="PTHR33653">
    <property type="entry name" value="RIBONUCLEASE VAPC2"/>
    <property type="match status" value="1"/>
</dbReference>
<reference evidence="9" key="1">
    <citation type="journal article" date="2022" name="Res Sq">
        <title>Evolution of multicellular longitudinally dividing oral cavity symbionts (Neisseriaceae).</title>
        <authorList>
            <person name="Nyongesa S."/>
            <person name="Weber P."/>
            <person name="Bernet E."/>
            <person name="Pullido F."/>
            <person name="Nieckarz M."/>
            <person name="Delaby M."/>
            <person name="Nieves C."/>
            <person name="Viehboeck T."/>
            <person name="Krause N."/>
            <person name="Rivera-Millot A."/>
            <person name="Nakamura A."/>
            <person name="Vischer N."/>
            <person name="VanNieuwenhze M."/>
            <person name="Brun Y."/>
            <person name="Cava F."/>
            <person name="Bulgheresi S."/>
            <person name="Veyrier F."/>
        </authorList>
    </citation>
    <scope>NUCLEOTIDE SEQUENCE</scope>
    <source>
        <strain evidence="9">17694</strain>
    </source>
</reference>
<dbReference type="GO" id="GO:0046872">
    <property type="term" value="F:metal ion binding"/>
    <property type="evidence" value="ECO:0007669"/>
    <property type="project" value="UniProtKB-KW"/>
</dbReference>
<evidence type="ECO:0000259" key="8">
    <source>
        <dbReference type="Pfam" id="PF01850"/>
    </source>
</evidence>
<dbReference type="KEGG" id="ckh:LVJ77_03815"/>
<evidence type="ECO:0000256" key="3">
    <source>
        <dbReference type="ARBA" id="ARBA00022722"/>
    </source>
</evidence>
<dbReference type="CDD" id="cd18738">
    <property type="entry name" value="PIN_VapC4-5_FitB-like"/>
    <property type="match status" value="1"/>
</dbReference>
<comment type="similarity">
    <text evidence="7">Belongs to the PINc/VapC protein family.</text>
</comment>